<accession>A0A1H6EAC1</accession>
<dbReference type="RefSeq" id="WP_103890725.1">
    <property type="nucleotide sequence ID" value="NZ_FNVU01000029.1"/>
</dbReference>
<organism evidence="1 2">
    <name type="scientific">Actinacidiphila yanglinensis</name>
    <dbReference type="NCBI Taxonomy" id="310779"/>
    <lineage>
        <taxon>Bacteria</taxon>
        <taxon>Bacillati</taxon>
        <taxon>Actinomycetota</taxon>
        <taxon>Actinomycetes</taxon>
        <taxon>Kitasatosporales</taxon>
        <taxon>Streptomycetaceae</taxon>
        <taxon>Actinacidiphila</taxon>
    </lineage>
</organism>
<dbReference type="AlphaFoldDB" id="A0A1H6EAC1"/>
<evidence type="ECO:0000313" key="2">
    <source>
        <dbReference type="Proteomes" id="UP000236754"/>
    </source>
</evidence>
<evidence type="ECO:0000313" key="1">
    <source>
        <dbReference type="EMBL" id="SEG94183.1"/>
    </source>
</evidence>
<protein>
    <submittedName>
        <fullName evidence="1">Uncharacterized protein</fullName>
    </submittedName>
</protein>
<reference evidence="1 2" key="1">
    <citation type="submission" date="2016-10" db="EMBL/GenBank/DDBJ databases">
        <authorList>
            <person name="de Groot N.N."/>
        </authorList>
    </citation>
    <scope>NUCLEOTIDE SEQUENCE [LARGE SCALE GENOMIC DNA]</scope>
    <source>
        <strain evidence="1 2">CGMCC 4.2023</strain>
    </source>
</reference>
<dbReference type="Proteomes" id="UP000236754">
    <property type="component" value="Unassembled WGS sequence"/>
</dbReference>
<keyword evidence="2" id="KW-1185">Reference proteome</keyword>
<proteinExistence type="predicted"/>
<gene>
    <name evidence="1" type="ORF">SAMN05216223_12968</name>
</gene>
<dbReference type="OrthoDB" id="4336626at2"/>
<dbReference type="EMBL" id="FNVU01000029">
    <property type="protein sequence ID" value="SEG94183.1"/>
    <property type="molecule type" value="Genomic_DNA"/>
</dbReference>
<sequence length="131" mass="14519">MAEKLARYEQYFARTVYDGRRHNAMIGDTDKLHWRTLFPPTGRSGTPQVAAVFTGMSRPALVTCINLVLELTADQWHSSYRPYRAGSDAIPLLVASLEDLTAHGPQGPTWHRAGANMPKRGLVQALDNTAE</sequence>
<name>A0A1H6EAC1_9ACTN</name>